<gene>
    <name evidence="5" type="ORF">SPARVUS_LOCUS10501255</name>
</gene>
<feature type="region of interest" description="Disordered" evidence="4">
    <location>
        <begin position="35"/>
        <end position="81"/>
    </location>
</feature>
<keyword evidence="1" id="KW-0433">Leucine-rich repeat</keyword>
<accession>A0ABN9EQC5</accession>
<evidence type="ECO:0000256" key="4">
    <source>
        <dbReference type="SAM" id="MobiDB-lite"/>
    </source>
</evidence>
<keyword evidence="6" id="KW-1185">Reference proteome</keyword>
<evidence type="ECO:0000256" key="3">
    <source>
        <dbReference type="ARBA" id="ARBA00023054"/>
    </source>
</evidence>
<sequence length="198" mass="22324">NTRLTAKTAEFSRDYKSAWNPEKSSTLNLTQTGLKRSSSLNSLLSPKPSDLYSDRHGEDLLSGSELKKRESSPSRSETSSISDVLQQLMDLVDRYWNGSGSLLHNQRFLVPARELLTKLMTSDSAPTGDQLRGSRNSHGLLEDADSMESVKLRLVKVMEENHFLRSKVHKLESQVARKETGGILPLLQDDLRQKYEHL</sequence>
<evidence type="ECO:0000256" key="2">
    <source>
        <dbReference type="ARBA" id="ARBA00022737"/>
    </source>
</evidence>
<protein>
    <submittedName>
        <fullName evidence="5">Uncharacterized protein</fullName>
    </submittedName>
</protein>
<dbReference type="PANTHER" id="PTHR23311:SF6">
    <property type="entry name" value="LEUCINE-RICH REPEAT-CONTAINING PROTEIN 36"/>
    <property type="match status" value="1"/>
</dbReference>
<dbReference type="EMBL" id="CATNWA010015811">
    <property type="protein sequence ID" value="CAI9587051.1"/>
    <property type="molecule type" value="Genomic_DNA"/>
</dbReference>
<keyword evidence="3" id="KW-0175">Coiled coil</keyword>
<evidence type="ECO:0000313" key="5">
    <source>
        <dbReference type="EMBL" id="CAI9587051.1"/>
    </source>
</evidence>
<proteinExistence type="predicted"/>
<evidence type="ECO:0000313" key="6">
    <source>
        <dbReference type="Proteomes" id="UP001162483"/>
    </source>
</evidence>
<evidence type="ECO:0000256" key="1">
    <source>
        <dbReference type="ARBA" id="ARBA00022614"/>
    </source>
</evidence>
<reference evidence="5" key="1">
    <citation type="submission" date="2023-05" db="EMBL/GenBank/DDBJ databases">
        <authorList>
            <person name="Stuckert A."/>
        </authorList>
    </citation>
    <scope>NUCLEOTIDE SEQUENCE</scope>
</reference>
<name>A0ABN9EQC5_9NEOB</name>
<feature type="compositionally biased region" description="Low complexity" evidence="4">
    <location>
        <begin position="35"/>
        <end position="51"/>
    </location>
</feature>
<dbReference type="InterPro" id="IPR055320">
    <property type="entry name" value="CEP72-like"/>
</dbReference>
<feature type="non-terminal residue" evidence="5">
    <location>
        <position position="1"/>
    </location>
</feature>
<dbReference type="Proteomes" id="UP001162483">
    <property type="component" value="Unassembled WGS sequence"/>
</dbReference>
<organism evidence="5 6">
    <name type="scientific">Staurois parvus</name>
    <dbReference type="NCBI Taxonomy" id="386267"/>
    <lineage>
        <taxon>Eukaryota</taxon>
        <taxon>Metazoa</taxon>
        <taxon>Chordata</taxon>
        <taxon>Craniata</taxon>
        <taxon>Vertebrata</taxon>
        <taxon>Euteleostomi</taxon>
        <taxon>Amphibia</taxon>
        <taxon>Batrachia</taxon>
        <taxon>Anura</taxon>
        <taxon>Neobatrachia</taxon>
        <taxon>Ranoidea</taxon>
        <taxon>Ranidae</taxon>
        <taxon>Staurois</taxon>
    </lineage>
</organism>
<comment type="caution">
    <text evidence="5">The sequence shown here is derived from an EMBL/GenBank/DDBJ whole genome shotgun (WGS) entry which is preliminary data.</text>
</comment>
<keyword evidence="2" id="KW-0677">Repeat</keyword>
<feature type="non-terminal residue" evidence="5">
    <location>
        <position position="198"/>
    </location>
</feature>
<feature type="compositionally biased region" description="Basic and acidic residues" evidence="4">
    <location>
        <begin position="52"/>
        <end position="72"/>
    </location>
</feature>
<dbReference type="PANTHER" id="PTHR23311">
    <property type="entry name" value="HEAT SHOCK REGULATED 2"/>
    <property type="match status" value="1"/>
</dbReference>